<reference evidence="1 2" key="2">
    <citation type="submission" date="2020-05" db="EMBL/GenBank/DDBJ databases">
        <title>Identification and distribution of gene clusters putatively required for synthesis of sphingolipid metabolism inhibitors in phylogenetically diverse species of the filamentous fungus Fusarium.</title>
        <authorList>
            <person name="Kim H.-S."/>
            <person name="Busman M."/>
            <person name="Brown D.W."/>
            <person name="Divon H."/>
            <person name="Uhlig S."/>
            <person name="Proctor R.H."/>
        </authorList>
    </citation>
    <scope>NUCLEOTIDE SEQUENCE [LARGE SCALE GENOMIC DNA]</scope>
    <source>
        <strain evidence="1 2">NRRL 25331</strain>
    </source>
</reference>
<accession>A0A8H5U2V3</accession>
<dbReference type="Proteomes" id="UP000572754">
    <property type="component" value="Unassembled WGS sequence"/>
</dbReference>
<dbReference type="AlphaFoldDB" id="A0A8H5U2V3"/>
<evidence type="ECO:0000313" key="2">
    <source>
        <dbReference type="Proteomes" id="UP000572754"/>
    </source>
</evidence>
<evidence type="ECO:0000313" key="1">
    <source>
        <dbReference type="EMBL" id="KAF5682974.1"/>
    </source>
</evidence>
<reference evidence="2" key="1">
    <citation type="journal article" date="2020" name="BMC Genomics">
        <title>Correction to: Identification and distribution of gene clusters required for synthesis of sphingolipid metabolism inhibitors in diverse species of the filamentous fungus Fusarium.</title>
        <authorList>
            <person name="Kim H.S."/>
            <person name="Lohmar J.M."/>
            <person name="Busman M."/>
            <person name="Brown D.W."/>
            <person name="Naumann T.A."/>
            <person name="Divon H.H."/>
            <person name="Lysoe E."/>
            <person name="Uhlig S."/>
            <person name="Proctor R.H."/>
        </authorList>
    </citation>
    <scope>NUCLEOTIDE SEQUENCE [LARGE SCALE GENOMIC DNA]</scope>
    <source>
        <strain evidence="2">NRRL 25331</strain>
    </source>
</reference>
<gene>
    <name evidence="1" type="ORF">FCIRC_4694</name>
</gene>
<name>A0A8H5U2V3_FUSCI</name>
<organism evidence="1 2">
    <name type="scientific">Fusarium circinatum</name>
    <name type="common">Pitch canker fungus</name>
    <name type="synonym">Gibberella circinata</name>
    <dbReference type="NCBI Taxonomy" id="48490"/>
    <lineage>
        <taxon>Eukaryota</taxon>
        <taxon>Fungi</taxon>
        <taxon>Dikarya</taxon>
        <taxon>Ascomycota</taxon>
        <taxon>Pezizomycotina</taxon>
        <taxon>Sordariomycetes</taxon>
        <taxon>Hypocreomycetidae</taxon>
        <taxon>Hypocreales</taxon>
        <taxon>Nectriaceae</taxon>
        <taxon>Fusarium</taxon>
        <taxon>Fusarium fujikuroi species complex</taxon>
    </lineage>
</organism>
<keyword evidence="2" id="KW-1185">Reference proteome</keyword>
<protein>
    <submittedName>
        <fullName evidence="1">Uncharacterized protein</fullName>
    </submittedName>
</protein>
<comment type="caution">
    <text evidence="1">The sequence shown here is derived from an EMBL/GenBank/DDBJ whole genome shotgun (WGS) entry which is preliminary data.</text>
</comment>
<dbReference type="EMBL" id="JAAQPE010000151">
    <property type="protein sequence ID" value="KAF5682974.1"/>
    <property type="molecule type" value="Genomic_DNA"/>
</dbReference>
<proteinExistence type="predicted"/>
<sequence length="716" mass="81764">MNFFWLLDEVITWVIDDNPNERLTFGHIEGPLGSAKAIQLPKKILESPRIIDHRRTIIVQVLPDFKRDAVVTGQGSWSPNLQLKKGQHQPTLKVKTYREYEKMPDESSDRIIFLLEADPDYSADYALALATITTFARQKTNAQRSLHIKVATVSSESIHPVTRQLFHKYVGLYGTISEFLVTRYEHPRGQLAILNDVPSDLLRYGTVSNDSGSLCLRFRDAMHDAEDQDEGNIVPSQWDPWMTTSTTKAHFPSIPAQLKQPGAQLQMIHMDANSRIAELLPSYYSVSIFASPTISRVIFDRRSHQLLHTFLWISESEEIQQLSWRFRVQSYHPPDVLCLDHFTKHRATERRMKIRNEQAEGFMAALLDYFEWPRSVFDLINIVRKRDDVFKHIRDRFHFRGITLSGGNTPRLPNISFSADAFYPLLSLVNYDSRVAHFLTLNTTPLVTMIKVHLAPMLTAANEALEVLHVQRLDLKIKTAIQGCLIQCSLENDAGTWVRRSTLWATAGLAGMIDADETDEPCPRVTTPLAEGNIRVLTAASSRFSAFGRAIHRSLRVNEMEVQELDTIRAYANEENYNQVSRHLLQAYSHQVAFATKTKRKLGGKELPTLYDFMTKKSFQPNLNLAVIDWDYLFSQDKRVYGVYTHLKRLGDGGTTVCNWTWIPGGVWAEVEGEMERVRAMKGVLFAHPQVSLWWDVQVIVKVTLDLEATPKSKTS</sequence>